<feature type="compositionally biased region" description="Polar residues" evidence="1">
    <location>
        <begin position="130"/>
        <end position="140"/>
    </location>
</feature>
<gene>
    <name evidence="2" type="ORF">ALC56_02632</name>
</gene>
<evidence type="ECO:0000313" key="2">
    <source>
        <dbReference type="EMBL" id="KYN42830.1"/>
    </source>
</evidence>
<protein>
    <submittedName>
        <fullName evidence="2">Uncharacterized protein</fullName>
    </submittedName>
</protein>
<reference evidence="2 3" key="1">
    <citation type="submission" date="2016-03" db="EMBL/GenBank/DDBJ databases">
        <title>Trachymyrmex septentrionalis WGS genome.</title>
        <authorList>
            <person name="Nygaard S."/>
            <person name="Hu H."/>
            <person name="Boomsma J."/>
            <person name="Zhang G."/>
        </authorList>
    </citation>
    <scope>NUCLEOTIDE SEQUENCE [LARGE SCALE GENOMIC DNA]</scope>
    <source>
        <strain evidence="2">Tsep2-gDNA-1</strain>
        <tissue evidence="2">Whole body</tissue>
    </source>
</reference>
<feature type="compositionally biased region" description="Basic and acidic residues" evidence="1">
    <location>
        <begin position="141"/>
        <end position="158"/>
    </location>
</feature>
<accession>A0A195FQH5</accession>
<proteinExistence type="predicted"/>
<feature type="region of interest" description="Disordered" evidence="1">
    <location>
        <begin position="130"/>
        <end position="158"/>
    </location>
</feature>
<evidence type="ECO:0000256" key="1">
    <source>
        <dbReference type="SAM" id="MobiDB-lite"/>
    </source>
</evidence>
<keyword evidence="3" id="KW-1185">Reference proteome</keyword>
<evidence type="ECO:0000313" key="3">
    <source>
        <dbReference type="Proteomes" id="UP000078541"/>
    </source>
</evidence>
<name>A0A195FQH5_9HYME</name>
<dbReference type="EMBL" id="KQ981305">
    <property type="protein sequence ID" value="KYN42830.1"/>
    <property type="molecule type" value="Genomic_DNA"/>
</dbReference>
<dbReference type="AlphaFoldDB" id="A0A195FQH5"/>
<organism evidence="2 3">
    <name type="scientific">Trachymyrmex septentrionalis</name>
    <dbReference type="NCBI Taxonomy" id="34720"/>
    <lineage>
        <taxon>Eukaryota</taxon>
        <taxon>Metazoa</taxon>
        <taxon>Ecdysozoa</taxon>
        <taxon>Arthropoda</taxon>
        <taxon>Hexapoda</taxon>
        <taxon>Insecta</taxon>
        <taxon>Pterygota</taxon>
        <taxon>Neoptera</taxon>
        <taxon>Endopterygota</taxon>
        <taxon>Hymenoptera</taxon>
        <taxon>Apocrita</taxon>
        <taxon>Aculeata</taxon>
        <taxon>Formicoidea</taxon>
        <taxon>Formicidae</taxon>
        <taxon>Myrmicinae</taxon>
        <taxon>Trachymyrmex</taxon>
    </lineage>
</organism>
<sequence>MYPTIEALRQTSKAGVFLICFLAHEERARRARLVTEFDEGYSIREGKADRNSGYTEHDAICSQYYFIAVEEIKKERNNDGTQRGSIEDGKHRVTDAVLIIPIALSGGVDTVDKPETVNMHDAHKVLLSDISNRQRSSIQSDENHSGSGNEREVASFDQIERSNPVSLQIVTEKSRFKKGTDAANSHLHSTCSCLICSYNTGDPLCSGEHNSERVTPNRRHFLDARGKG</sequence>
<dbReference type="Proteomes" id="UP000078541">
    <property type="component" value="Unassembled WGS sequence"/>
</dbReference>